<proteinExistence type="predicted"/>
<evidence type="ECO:0000313" key="3">
    <source>
        <dbReference type="EMBL" id="GGH10387.1"/>
    </source>
</evidence>
<evidence type="ECO:0000256" key="1">
    <source>
        <dbReference type="SAM" id="SignalP"/>
    </source>
</evidence>
<reference evidence="4" key="1">
    <citation type="journal article" date="2019" name="Int. J. Syst. Evol. Microbiol.">
        <title>The Global Catalogue of Microorganisms (GCM) 10K type strain sequencing project: providing services to taxonomists for standard genome sequencing and annotation.</title>
        <authorList>
            <consortium name="The Broad Institute Genomics Platform"/>
            <consortium name="The Broad Institute Genome Sequencing Center for Infectious Disease"/>
            <person name="Wu L."/>
            <person name="Ma J."/>
        </authorList>
    </citation>
    <scope>NUCLEOTIDE SEQUENCE [LARGE SCALE GENOMIC DNA]</scope>
    <source>
        <strain evidence="4">CGMCC 1.12769</strain>
    </source>
</reference>
<dbReference type="Proteomes" id="UP000659344">
    <property type="component" value="Unassembled WGS sequence"/>
</dbReference>
<keyword evidence="1" id="KW-0732">Signal</keyword>
<dbReference type="RefSeq" id="WP_188534921.1">
    <property type="nucleotide sequence ID" value="NZ_BMFT01000001.1"/>
</dbReference>
<evidence type="ECO:0000313" key="4">
    <source>
        <dbReference type="Proteomes" id="UP000659344"/>
    </source>
</evidence>
<feature type="domain" description="Peptidase M28" evidence="2">
    <location>
        <begin position="251"/>
        <end position="435"/>
    </location>
</feature>
<dbReference type="InterPro" id="IPR046450">
    <property type="entry name" value="PA_dom_sf"/>
</dbReference>
<name>A0ABQ1Y3I0_9BACL</name>
<sequence length="860" mass="96121">MTKGNRRSSLLLAGKLFILMSLIVSITLPNYAHAAEGSAGKGFEIYSVIKELSDAKYKGRVPGTLQYKQAANYIKEEFNKLGIAPLGKEHVMSYTTSLGTFKEKPNMTLDGKPLSIMEDFKPHGQSGSGTIKGNSVIFVGKGYPEDLSSINVTKQIVLMDSDIKPDKALGVADRIALLKQKGAKAVLLLPTAFYPIQSYERPLNGSDTGIVSIYVRKDLFGTANLNTGDKLSKQVDIQVAIDRKPTVDSQNVIAMIPGKDTHRTLIISATLDGLGYIPNGATFGAASMNASGVAAVLSLAQYYKEHQPATNIVFAVIGSETTNRDGIKAFMKNYESTSATKIIGFFNLYDLGGMKQNQKLYATATDKSPIETYLKQNVDVAYTENGISELYNFNNPIFESKAIPNAFFRGADSIDTLKDTAEAINVPVLKKHMNTIQIIADQFMNDPQYAIYMKPSTVQPDDQGMVFVPEVGHKMKFFSTKYFDIYYETDRWTKPEELAKKIDRVYENIAWWNYFPQDNGRIKVYYTNSYEDNWATAHRSPEPQNKTSGALQSPDNHSISVVYLPGMMQNMVDSLGTIYHELNHNLATYKLMDLGYGNWFKTEVQEIQGHANNYESKEMGYKVLRSSLEGLLQKPLSEMSWDHYVSKLEPGKELDTTYNQTASLIFYIYNMYNEEKGREFAYRMYTEHDKPLKDIVQETLGVDFGKFLEGWYDWFHGKEVKVPSFKMSPYDLPINQKSAGDIGGTESSNQLTTVKGGLATTNMTSQDLLVTSISATKNGTNAIFSISYTSKKKRSFLLFDPPNGSNLNVRDVIKAGTSTLKVTVPINDLKKVNNLTMNIFDNNENNFIDINMDELAKIIK</sequence>
<organism evidence="3 4">
    <name type="scientific">Paenibacillus segetis</name>
    <dbReference type="NCBI Taxonomy" id="1325360"/>
    <lineage>
        <taxon>Bacteria</taxon>
        <taxon>Bacillati</taxon>
        <taxon>Bacillota</taxon>
        <taxon>Bacilli</taxon>
        <taxon>Bacillales</taxon>
        <taxon>Paenibacillaceae</taxon>
        <taxon>Paenibacillus</taxon>
    </lineage>
</organism>
<accession>A0ABQ1Y3I0</accession>
<dbReference type="Pfam" id="PF04389">
    <property type="entry name" value="Peptidase_M28"/>
    <property type="match status" value="1"/>
</dbReference>
<keyword evidence="4" id="KW-1185">Reference proteome</keyword>
<dbReference type="InterPro" id="IPR007484">
    <property type="entry name" value="Peptidase_M28"/>
</dbReference>
<dbReference type="SUPFAM" id="SSF52025">
    <property type="entry name" value="PA domain"/>
    <property type="match status" value="1"/>
</dbReference>
<dbReference type="SUPFAM" id="SSF53187">
    <property type="entry name" value="Zn-dependent exopeptidases"/>
    <property type="match status" value="1"/>
</dbReference>
<protein>
    <recommendedName>
        <fullName evidence="2">Peptidase M28 domain-containing protein</fullName>
    </recommendedName>
</protein>
<feature type="signal peptide" evidence="1">
    <location>
        <begin position="1"/>
        <end position="34"/>
    </location>
</feature>
<evidence type="ECO:0000259" key="2">
    <source>
        <dbReference type="Pfam" id="PF04389"/>
    </source>
</evidence>
<dbReference type="Gene3D" id="3.50.30.30">
    <property type="match status" value="1"/>
</dbReference>
<comment type="caution">
    <text evidence="3">The sequence shown here is derived from an EMBL/GenBank/DDBJ whole genome shotgun (WGS) entry which is preliminary data.</text>
</comment>
<feature type="chain" id="PRO_5047085477" description="Peptidase M28 domain-containing protein" evidence="1">
    <location>
        <begin position="35"/>
        <end position="860"/>
    </location>
</feature>
<dbReference type="Gene3D" id="3.40.630.10">
    <property type="entry name" value="Zn peptidases"/>
    <property type="match status" value="1"/>
</dbReference>
<gene>
    <name evidence="3" type="ORF">GCM10008013_01810</name>
</gene>
<dbReference type="EMBL" id="BMFT01000001">
    <property type="protein sequence ID" value="GGH10387.1"/>
    <property type="molecule type" value="Genomic_DNA"/>
</dbReference>